<gene>
    <name evidence="2" type="ORF">PflQ2_0088</name>
</gene>
<sequence length="67" mass="7493">MIRATLRGVQRAGRKLAHRIPPHLPTPQLTKVKLRSPIAGLVNVPRQGESEDGQTYPVQFPRRSRSA</sequence>
<dbReference type="AlphaFoldDB" id="J2XWR3"/>
<feature type="region of interest" description="Disordered" evidence="1">
    <location>
        <begin position="44"/>
        <end position="67"/>
    </location>
</feature>
<evidence type="ECO:0000256" key="1">
    <source>
        <dbReference type="SAM" id="MobiDB-lite"/>
    </source>
</evidence>
<reference evidence="2" key="1">
    <citation type="journal article" date="2012" name="PLoS Genet.">
        <title>Comparative Genomics of Plant-Associated Pseudomonas spp.: Insights into Diversity and Inheritance of Traits Involved in Multitrophic Interactions.</title>
        <authorList>
            <person name="Loper J.E."/>
            <person name="Hassan K.A."/>
            <person name="Mavrodi D.V."/>
            <person name="Davis E.W.II."/>
            <person name="Lim C.K."/>
            <person name="Shaffer B.T."/>
            <person name="Elbourne L.D."/>
            <person name="Stockwell V.O."/>
            <person name="Hartney S.L."/>
            <person name="Breakwell K."/>
            <person name="Henkels M.D."/>
            <person name="Tetu S.G."/>
            <person name="Rangel L.I."/>
            <person name="Kidarsa T.A."/>
            <person name="Wilson N.L."/>
            <person name="van de Mortel J.E."/>
            <person name="Song C."/>
            <person name="Blumhagen R."/>
            <person name="Radune D."/>
            <person name="Hostetler J.B."/>
            <person name="Brinkac L.M."/>
            <person name="Durkin A.S."/>
            <person name="Kluepfel D.A."/>
            <person name="Wechter W.P."/>
            <person name="Anderson A.J."/>
            <person name="Kim Y.C."/>
            <person name="Pierson L.S.III."/>
            <person name="Pierson E.A."/>
            <person name="Lindow S.E."/>
            <person name="Kobayashi D.Y."/>
            <person name="Raaijmakers J.M."/>
            <person name="Weller D.M."/>
            <person name="Thomashow L.S."/>
            <person name="Allen A.E."/>
            <person name="Paulsen I.T."/>
        </authorList>
    </citation>
    <scope>NUCLEOTIDE SEQUENCE [LARGE SCALE GENOMIC DNA]</scope>
    <source>
        <strain evidence="2">Q2-87</strain>
    </source>
</reference>
<proteinExistence type="predicted"/>
<evidence type="ECO:0000313" key="2">
    <source>
        <dbReference type="EMBL" id="EJK99438.1"/>
    </source>
</evidence>
<dbReference type="EMBL" id="AGBM01000002">
    <property type="protein sequence ID" value="EJK99438.1"/>
    <property type="molecule type" value="Genomic_DNA"/>
</dbReference>
<name>J2XWR3_PSEFQ</name>
<dbReference type="HOGENOM" id="CLU_2809156_0_0_6"/>
<accession>J2XWR3</accession>
<protein>
    <submittedName>
        <fullName evidence="2">Uncharacterized protein</fullName>
    </submittedName>
</protein>
<dbReference type="Proteomes" id="UP000007289">
    <property type="component" value="Chromosome"/>
</dbReference>
<comment type="caution">
    <text evidence="2">The sequence shown here is derived from an EMBL/GenBank/DDBJ whole genome shotgun (WGS) entry which is preliminary data.</text>
</comment>
<organism evidence="2">
    <name type="scientific">Pseudomonas fluorescens (strain Q2-87)</name>
    <dbReference type="NCBI Taxonomy" id="1038922"/>
    <lineage>
        <taxon>Bacteria</taxon>
        <taxon>Pseudomonadati</taxon>
        <taxon>Pseudomonadota</taxon>
        <taxon>Gammaproteobacteria</taxon>
        <taxon>Pseudomonadales</taxon>
        <taxon>Pseudomonadaceae</taxon>
        <taxon>Pseudomonas</taxon>
    </lineage>
</organism>